<reference evidence="11" key="1">
    <citation type="submission" date="2021-02" db="EMBL/GenBank/DDBJ databases">
        <title>Comparative genomics reveals that relaxation of natural selection precedes convergent phenotypic evolution of cavefish.</title>
        <authorList>
            <person name="Peng Z."/>
        </authorList>
    </citation>
    <scope>NUCLEOTIDE SEQUENCE</scope>
    <source>
        <tissue evidence="11">Muscle</tissue>
    </source>
</reference>
<comment type="subcellular location">
    <subcellularLocation>
        <location evidence="1">Secreted</location>
    </subcellularLocation>
</comment>
<dbReference type="Pfam" id="PF00089">
    <property type="entry name" value="Trypsin"/>
    <property type="match status" value="2"/>
</dbReference>
<keyword evidence="5" id="KW-0378">Hydrolase</keyword>
<accession>A0A9W7X0Z2</accession>
<evidence type="ECO:0000256" key="2">
    <source>
        <dbReference type="ARBA" id="ARBA00022525"/>
    </source>
</evidence>
<evidence type="ECO:0000256" key="3">
    <source>
        <dbReference type="ARBA" id="ARBA00022670"/>
    </source>
</evidence>
<feature type="domain" description="Peptidase S1" evidence="10">
    <location>
        <begin position="26"/>
        <end position="194"/>
    </location>
</feature>
<keyword evidence="3 11" id="KW-0645">Protease</keyword>
<keyword evidence="4 9" id="KW-0732">Signal</keyword>
<dbReference type="InterPro" id="IPR009003">
    <property type="entry name" value="Peptidase_S1_PA"/>
</dbReference>
<dbReference type="SUPFAM" id="SSF50494">
    <property type="entry name" value="Trypsin-like serine proteases"/>
    <property type="match status" value="1"/>
</dbReference>
<sequence length="211" mass="23623">MWKTCVTLALLTCVQVCAHGPMHPRVAGGDDAKKKAWPWMVSLHDPTCHFCGGSLISSEWVLSAAHCFIGAGYKVSEKSIRVYLGKMTQREENKNEVFKEVQKIYTHDLYNAKTADNDIALLHLSSPVDLKTFWGNENKHICLGDSGGPIMSEYDSQWVQFGITSWGESCDKPTLPGVYTSISQYQQWITDTITNHPSQNLPTFVTLRITP</sequence>
<evidence type="ECO:0000256" key="5">
    <source>
        <dbReference type="ARBA" id="ARBA00022801"/>
    </source>
</evidence>
<dbReference type="AlphaFoldDB" id="A0A9W7X0Z2"/>
<evidence type="ECO:0000256" key="1">
    <source>
        <dbReference type="ARBA" id="ARBA00004613"/>
    </source>
</evidence>
<dbReference type="InterPro" id="IPR001314">
    <property type="entry name" value="Peptidase_S1A"/>
</dbReference>
<dbReference type="InterPro" id="IPR018114">
    <property type="entry name" value="TRYPSIN_HIS"/>
</dbReference>
<dbReference type="InterPro" id="IPR001254">
    <property type="entry name" value="Trypsin_dom"/>
</dbReference>
<dbReference type="GO" id="GO:0005576">
    <property type="term" value="C:extracellular region"/>
    <property type="evidence" value="ECO:0007669"/>
    <property type="project" value="UniProtKB-SubCell"/>
</dbReference>
<evidence type="ECO:0000256" key="8">
    <source>
        <dbReference type="ARBA" id="ARBA00023180"/>
    </source>
</evidence>
<organism evidence="11 12">
    <name type="scientific">Triplophysa rosa</name>
    <name type="common">Cave loach</name>
    <dbReference type="NCBI Taxonomy" id="992332"/>
    <lineage>
        <taxon>Eukaryota</taxon>
        <taxon>Metazoa</taxon>
        <taxon>Chordata</taxon>
        <taxon>Craniata</taxon>
        <taxon>Vertebrata</taxon>
        <taxon>Euteleostomi</taxon>
        <taxon>Actinopterygii</taxon>
        <taxon>Neopterygii</taxon>
        <taxon>Teleostei</taxon>
        <taxon>Ostariophysi</taxon>
        <taxon>Cypriniformes</taxon>
        <taxon>Nemacheilidae</taxon>
        <taxon>Triplophysa</taxon>
    </lineage>
</organism>
<dbReference type="PRINTS" id="PR00722">
    <property type="entry name" value="CHYMOTRYPSIN"/>
</dbReference>
<dbReference type="EMBL" id="JAFHDT010000003">
    <property type="protein sequence ID" value="KAI7811666.1"/>
    <property type="molecule type" value="Genomic_DNA"/>
</dbReference>
<evidence type="ECO:0000256" key="7">
    <source>
        <dbReference type="ARBA" id="ARBA00023157"/>
    </source>
</evidence>
<keyword evidence="7" id="KW-1015">Disulfide bond</keyword>
<dbReference type="FunFam" id="2.40.10.10:FF:000122">
    <property type="entry name" value="Chymotrypsin-like elastase family member 1"/>
    <property type="match status" value="1"/>
</dbReference>
<feature type="signal peptide" evidence="9">
    <location>
        <begin position="1"/>
        <end position="18"/>
    </location>
</feature>
<evidence type="ECO:0000256" key="4">
    <source>
        <dbReference type="ARBA" id="ARBA00022729"/>
    </source>
</evidence>
<dbReference type="PROSITE" id="PS50240">
    <property type="entry name" value="TRYPSIN_DOM"/>
    <property type="match status" value="1"/>
</dbReference>
<keyword evidence="12" id="KW-1185">Reference proteome</keyword>
<evidence type="ECO:0000256" key="9">
    <source>
        <dbReference type="SAM" id="SignalP"/>
    </source>
</evidence>
<keyword evidence="2" id="KW-0964">Secreted</keyword>
<evidence type="ECO:0000259" key="10">
    <source>
        <dbReference type="PROSITE" id="PS50240"/>
    </source>
</evidence>
<dbReference type="GO" id="GO:0006508">
    <property type="term" value="P:proteolysis"/>
    <property type="evidence" value="ECO:0007669"/>
    <property type="project" value="UniProtKB-KW"/>
</dbReference>
<dbReference type="Proteomes" id="UP001059041">
    <property type="component" value="Linkage Group LG3"/>
</dbReference>
<evidence type="ECO:0000256" key="6">
    <source>
        <dbReference type="ARBA" id="ARBA00022825"/>
    </source>
</evidence>
<keyword evidence="8" id="KW-0325">Glycoprotein</keyword>
<dbReference type="PANTHER" id="PTHR24253:SF144">
    <property type="entry name" value="CHYMOTRYPSIN-LIKE PROTEASE CTRL-1-RELATED"/>
    <property type="match status" value="1"/>
</dbReference>
<comment type="caution">
    <text evidence="11">The sequence shown here is derived from an EMBL/GenBank/DDBJ whole genome shotgun (WGS) entry which is preliminary data.</text>
</comment>
<dbReference type="GO" id="GO:0004252">
    <property type="term" value="F:serine-type endopeptidase activity"/>
    <property type="evidence" value="ECO:0007669"/>
    <property type="project" value="InterPro"/>
</dbReference>
<dbReference type="PROSITE" id="PS00134">
    <property type="entry name" value="TRYPSIN_HIS"/>
    <property type="match status" value="1"/>
</dbReference>
<gene>
    <name evidence="11" type="ORF">IRJ41_009286</name>
</gene>
<evidence type="ECO:0000313" key="12">
    <source>
        <dbReference type="Proteomes" id="UP001059041"/>
    </source>
</evidence>
<dbReference type="InterPro" id="IPR043504">
    <property type="entry name" value="Peptidase_S1_PA_chymotrypsin"/>
</dbReference>
<evidence type="ECO:0000313" key="11">
    <source>
        <dbReference type="EMBL" id="KAI7811666.1"/>
    </source>
</evidence>
<proteinExistence type="predicted"/>
<feature type="chain" id="PRO_5040869710" evidence="9">
    <location>
        <begin position="19"/>
        <end position="211"/>
    </location>
</feature>
<dbReference type="PANTHER" id="PTHR24253">
    <property type="entry name" value="TRANSMEMBRANE PROTEASE SERINE"/>
    <property type="match status" value="1"/>
</dbReference>
<dbReference type="CDD" id="cd00190">
    <property type="entry name" value="Tryp_SPc"/>
    <property type="match status" value="1"/>
</dbReference>
<keyword evidence="6" id="KW-0720">Serine protease</keyword>
<name>A0A9W7X0Z2_TRIRA</name>
<protein>
    <submittedName>
        <fullName evidence="11">Serine protease 33</fullName>
    </submittedName>
</protein>
<dbReference type="Gene3D" id="2.40.10.10">
    <property type="entry name" value="Trypsin-like serine proteases"/>
    <property type="match status" value="2"/>
</dbReference>
<dbReference type="SMART" id="SM00020">
    <property type="entry name" value="Tryp_SPc"/>
    <property type="match status" value="1"/>
</dbReference>